<gene>
    <name evidence="5" type="ORF">FMM08_03170</name>
</gene>
<protein>
    <submittedName>
        <fullName evidence="5">Helix-turn-helix domain-containing protein</fullName>
    </submittedName>
</protein>
<dbReference type="SUPFAM" id="SSF46689">
    <property type="entry name" value="Homeodomain-like"/>
    <property type="match status" value="1"/>
</dbReference>
<evidence type="ECO:0000259" key="4">
    <source>
        <dbReference type="PROSITE" id="PS01124"/>
    </source>
</evidence>
<dbReference type="PROSITE" id="PS00041">
    <property type="entry name" value="HTH_ARAC_FAMILY_1"/>
    <property type="match status" value="1"/>
</dbReference>
<dbReference type="Gene3D" id="1.10.10.60">
    <property type="entry name" value="Homeodomain-like"/>
    <property type="match status" value="1"/>
</dbReference>
<keyword evidence="2" id="KW-0238">DNA-binding</keyword>
<evidence type="ECO:0000256" key="2">
    <source>
        <dbReference type="ARBA" id="ARBA00023125"/>
    </source>
</evidence>
<organism evidence="5 6">
    <name type="scientific">Quadrisphaera setariae</name>
    <dbReference type="NCBI Taxonomy" id="2593304"/>
    <lineage>
        <taxon>Bacteria</taxon>
        <taxon>Bacillati</taxon>
        <taxon>Actinomycetota</taxon>
        <taxon>Actinomycetes</taxon>
        <taxon>Kineosporiales</taxon>
        <taxon>Kineosporiaceae</taxon>
        <taxon>Quadrisphaera</taxon>
    </lineage>
</organism>
<comment type="caution">
    <text evidence="5">The sequence shown here is derived from an EMBL/GenBank/DDBJ whole genome shotgun (WGS) entry which is preliminary data.</text>
</comment>
<dbReference type="Proteomes" id="UP000321234">
    <property type="component" value="Unassembled WGS sequence"/>
</dbReference>
<dbReference type="SMART" id="SM00342">
    <property type="entry name" value="HTH_ARAC"/>
    <property type="match status" value="1"/>
</dbReference>
<evidence type="ECO:0000313" key="6">
    <source>
        <dbReference type="Proteomes" id="UP000321234"/>
    </source>
</evidence>
<feature type="domain" description="HTH araC/xylS-type" evidence="4">
    <location>
        <begin position="224"/>
        <end position="323"/>
    </location>
</feature>
<dbReference type="GO" id="GO:0043565">
    <property type="term" value="F:sequence-specific DNA binding"/>
    <property type="evidence" value="ECO:0007669"/>
    <property type="project" value="InterPro"/>
</dbReference>
<dbReference type="Pfam" id="PF14525">
    <property type="entry name" value="AraC_binding_2"/>
    <property type="match status" value="1"/>
</dbReference>
<dbReference type="PANTHER" id="PTHR46796:SF6">
    <property type="entry name" value="ARAC SUBFAMILY"/>
    <property type="match status" value="1"/>
</dbReference>
<proteinExistence type="predicted"/>
<dbReference type="PANTHER" id="PTHR46796">
    <property type="entry name" value="HTH-TYPE TRANSCRIPTIONAL ACTIVATOR RHAS-RELATED"/>
    <property type="match status" value="1"/>
</dbReference>
<evidence type="ECO:0000256" key="3">
    <source>
        <dbReference type="ARBA" id="ARBA00023163"/>
    </source>
</evidence>
<reference evidence="5 6" key="1">
    <citation type="submission" date="2019-07" db="EMBL/GenBank/DDBJ databases">
        <title>Quadrisphaera sp. strain DD2A genome sequencing and assembly.</title>
        <authorList>
            <person name="Kim I."/>
        </authorList>
    </citation>
    <scope>NUCLEOTIDE SEQUENCE [LARGE SCALE GENOMIC DNA]</scope>
    <source>
        <strain evidence="5 6">DD2A</strain>
    </source>
</reference>
<keyword evidence="3" id="KW-0804">Transcription</keyword>
<sequence length="326" mass="34706">MLRGGSRVLTTTHGTGPLAGVRTFSTVGLPPEQRVARWEEHNASALIDLRARTLDGTALEGREVVVDLQGVHLADVVASAHVVERSAQQIASSGVDGVAFYFALRGESFFYHGGGVQLQRPGTLLVCDVSRPFMRGFAQGLEELVVRLPRATFEEVTGRALPEAPLLLGFGDGPSEAHAATLARLVRSTLARPGAVERAAAAQRLCEVVHAVINGSTSSAGHRRAAMAHVERHLADRDLSVAAVARAVGLSERHLSRVFAETGTTLSRAVLERRLEAAHQLLSRPGGTAVAVVARRCGFVSASHFSRVFRERYGRTPVEVRAAAGA</sequence>
<dbReference type="PROSITE" id="PS01124">
    <property type="entry name" value="HTH_ARAC_FAMILY_2"/>
    <property type="match status" value="1"/>
</dbReference>
<dbReference type="InterPro" id="IPR009057">
    <property type="entry name" value="Homeodomain-like_sf"/>
</dbReference>
<dbReference type="GO" id="GO:0003700">
    <property type="term" value="F:DNA-binding transcription factor activity"/>
    <property type="evidence" value="ECO:0007669"/>
    <property type="project" value="InterPro"/>
</dbReference>
<dbReference type="OrthoDB" id="9799345at2"/>
<dbReference type="InterPro" id="IPR050204">
    <property type="entry name" value="AraC_XylS_family_regulators"/>
</dbReference>
<dbReference type="InterPro" id="IPR035418">
    <property type="entry name" value="AraC-bd_2"/>
</dbReference>
<dbReference type="PRINTS" id="PR00032">
    <property type="entry name" value="HTHARAC"/>
</dbReference>
<evidence type="ECO:0000256" key="1">
    <source>
        <dbReference type="ARBA" id="ARBA00023015"/>
    </source>
</evidence>
<dbReference type="Pfam" id="PF12833">
    <property type="entry name" value="HTH_18"/>
    <property type="match status" value="1"/>
</dbReference>
<dbReference type="EMBL" id="VKAC01000002">
    <property type="protein sequence ID" value="TXR57292.1"/>
    <property type="molecule type" value="Genomic_DNA"/>
</dbReference>
<dbReference type="InterPro" id="IPR020449">
    <property type="entry name" value="Tscrpt_reg_AraC-type_HTH"/>
</dbReference>
<dbReference type="InterPro" id="IPR018060">
    <property type="entry name" value="HTH_AraC"/>
</dbReference>
<keyword evidence="1" id="KW-0805">Transcription regulation</keyword>
<keyword evidence="6" id="KW-1185">Reference proteome</keyword>
<dbReference type="InterPro" id="IPR018062">
    <property type="entry name" value="HTH_AraC-typ_CS"/>
</dbReference>
<dbReference type="AlphaFoldDB" id="A0A5C8ZH83"/>
<name>A0A5C8ZH83_9ACTN</name>
<accession>A0A5C8ZH83</accession>
<evidence type="ECO:0000313" key="5">
    <source>
        <dbReference type="EMBL" id="TXR57292.1"/>
    </source>
</evidence>